<accession>A0A3P5Y1U1</accession>
<dbReference type="Gramene" id="A09p45590.2_BraZ1">
    <property type="protein sequence ID" value="A09p45590.2_BraZ1.CDS"/>
    <property type="gene ID" value="A09g45590.2_BraZ1"/>
</dbReference>
<organism evidence="2">
    <name type="scientific">Brassica campestris</name>
    <name type="common">Field mustard</name>
    <dbReference type="NCBI Taxonomy" id="3711"/>
    <lineage>
        <taxon>Eukaryota</taxon>
        <taxon>Viridiplantae</taxon>
        <taxon>Streptophyta</taxon>
        <taxon>Embryophyta</taxon>
        <taxon>Tracheophyta</taxon>
        <taxon>Spermatophyta</taxon>
        <taxon>Magnoliopsida</taxon>
        <taxon>eudicotyledons</taxon>
        <taxon>Gunneridae</taxon>
        <taxon>Pentapetalae</taxon>
        <taxon>rosids</taxon>
        <taxon>malvids</taxon>
        <taxon>Brassicales</taxon>
        <taxon>Brassicaceae</taxon>
        <taxon>Brassiceae</taxon>
        <taxon>Brassica</taxon>
    </lineage>
</organism>
<evidence type="ECO:0000313" key="2">
    <source>
        <dbReference type="EMBL" id="VDC61372.1"/>
    </source>
</evidence>
<reference evidence="2" key="1">
    <citation type="submission" date="2018-11" db="EMBL/GenBank/DDBJ databases">
        <authorList>
            <consortium name="Genoscope - CEA"/>
            <person name="William W."/>
        </authorList>
    </citation>
    <scope>NUCLEOTIDE SEQUENCE</scope>
</reference>
<dbReference type="AlphaFoldDB" id="A0A3P5Y1U1"/>
<sequence>MDLGADEKINVWIFIPQSIPNDKLNSLTLRTYYNPYGIKPGRHYWDGVELTAVRHEKDRFKKTRE</sequence>
<proteinExistence type="predicted"/>
<feature type="non-terminal residue" evidence="2">
    <location>
        <position position="65"/>
    </location>
</feature>
<evidence type="ECO:0000313" key="1">
    <source>
        <dbReference type="EMBL" id="CAG7864092.1"/>
    </source>
</evidence>
<feature type="non-terminal residue" evidence="2">
    <location>
        <position position="1"/>
    </location>
</feature>
<dbReference type="EMBL" id="LS974625">
    <property type="protein sequence ID" value="CAG7864092.1"/>
    <property type="molecule type" value="Genomic_DNA"/>
</dbReference>
<gene>
    <name evidence="2" type="ORF">BRAA09T38983Z</name>
    <name evidence="1" type="ORF">BRAPAZ1V2_A09P45590.2</name>
</gene>
<dbReference type="Proteomes" id="UP000694005">
    <property type="component" value="Chromosome A09"/>
</dbReference>
<dbReference type="EMBL" id="LR031568">
    <property type="protein sequence ID" value="VDC61372.1"/>
    <property type="molecule type" value="Genomic_DNA"/>
</dbReference>
<protein>
    <submittedName>
        <fullName evidence="1">Uncharacterized protein</fullName>
    </submittedName>
</protein>
<name>A0A3P5Y1U1_BRACM</name>